<reference evidence="3" key="1">
    <citation type="submission" date="2016-03" db="EMBL/GenBank/DDBJ databases">
        <authorList>
            <person name="Ray J."/>
            <person name="Price M."/>
            <person name="Deutschbauer A."/>
        </authorList>
    </citation>
    <scope>NUCLEOTIDE SEQUENCE [LARGE SCALE GENOMIC DNA]</scope>
    <source>
        <strain evidence="3">FW300-N1B4</strain>
    </source>
</reference>
<comment type="caution">
    <text evidence="2">The sequence shown here is derived from an EMBL/GenBank/DDBJ whole genome shotgun (WGS) entry which is preliminary data.</text>
</comment>
<proteinExistence type="predicted"/>
<reference evidence="2 3" key="2">
    <citation type="journal article" date="2018" name="Nature">
        <title>Mutant phenotypes for thousands of bacterial genes of unknown function.</title>
        <authorList>
            <person name="Price M.N."/>
            <person name="Wetmore K.M."/>
            <person name="Waters R.J."/>
            <person name="Callaghan M."/>
            <person name="Ray J."/>
            <person name="Liu H."/>
            <person name="Kuehl J.V."/>
            <person name="Melnyk R.A."/>
            <person name="Lamson J.S."/>
            <person name="Suh Y."/>
            <person name="Carlson H.K."/>
            <person name="Esquivel Z."/>
            <person name="Sadeeshkumar H."/>
            <person name="Chakraborty R."/>
            <person name="Zane G.M."/>
            <person name="Rubin B.E."/>
            <person name="Wall J.D."/>
            <person name="Visel A."/>
            <person name="Bristow J."/>
            <person name="Blow M.J."/>
            <person name="Arkin A.P."/>
            <person name="Deutschbauer A.M."/>
        </authorList>
    </citation>
    <scope>NUCLEOTIDE SEQUENCE [LARGE SCALE GENOMIC DNA]</scope>
    <source>
        <strain evidence="2 3">FW300-N1B4</strain>
    </source>
</reference>
<dbReference type="Gene3D" id="3.40.630.30">
    <property type="match status" value="1"/>
</dbReference>
<evidence type="ECO:0000313" key="2">
    <source>
        <dbReference type="EMBL" id="KZN20458.1"/>
    </source>
</evidence>
<evidence type="ECO:0000259" key="1">
    <source>
        <dbReference type="PROSITE" id="PS51186"/>
    </source>
</evidence>
<dbReference type="SUPFAM" id="SSF55729">
    <property type="entry name" value="Acyl-CoA N-acyltransferases (Nat)"/>
    <property type="match status" value="1"/>
</dbReference>
<dbReference type="PROSITE" id="PS51186">
    <property type="entry name" value="GNAT"/>
    <property type="match status" value="1"/>
</dbReference>
<protein>
    <recommendedName>
        <fullName evidence="1">N-acetyltransferase domain-containing protein</fullName>
    </recommendedName>
</protein>
<evidence type="ECO:0000313" key="3">
    <source>
        <dbReference type="Proteomes" id="UP000076489"/>
    </source>
</evidence>
<dbReference type="Proteomes" id="UP000076489">
    <property type="component" value="Unassembled WGS sequence"/>
</dbReference>
<accession>A0A161XFA6</accession>
<dbReference type="EMBL" id="LUKJ01000002">
    <property type="protein sequence ID" value="KZN20458.1"/>
    <property type="molecule type" value="Genomic_DNA"/>
</dbReference>
<organism evidence="2 3">
    <name type="scientific">Pseudomonas fluorescens</name>
    <dbReference type="NCBI Taxonomy" id="294"/>
    <lineage>
        <taxon>Bacteria</taxon>
        <taxon>Pseudomonadati</taxon>
        <taxon>Pseudomonadota</taxon>
        <taxon>Gammaproteobacteria</taxon>
        <taxon>Pseudomonadales</taxon>
        <taxon>Pseudomonadaceae</taxon>
        <taxon>Pseudomonas</taxon>
    </lineage>
</organism>
<feature type="domain" description="N-acetyltransferase" evidence="1">
    <location>
        <begin position="2"/>
        <end position="165"/>
    </location>
</feature>
<dbReference type="AlphaFoldDB" id="A0A161XFA6"/>
<gene>
    <name evidence="2" type="ORF">A1D17_02645</name>
</gene>
<sequence length="214" mass="23505">MVQVLKLARANYVELISKSVRPHGPTSSLCIAQVEAEVREYLRDALTGCYGLPVEAVLAKEALTGDVIGFAIVLGGHIPSDCGINYAAVHVDHRRQGILREMMNYVKSRHTHIGLSCNVDKVPFYEALGFRITGSDLVQVAMNWGVDKLGASMGVLDFRLNTDLNEAKETFLRINGPKAQGILSKMGHIQEQRIVYVQGYVDKRLSGLSHSDAL</sequence>
<dbReference type="InterPro" id="IPR016181">
    <property type="entry name" value="Acyl_CoA_acyltransferase"/>
</dbReference>
<dbReference type="GO" id="GO:0016747">
    <property type="term" value="F:acyltransferase activity, transferring groups other than amino-acyl groups"/>
    <property type="evidence" value="ECO:0007669"/>
    <property type="project" value="InterPro"/>
</dbReference>
<dbReference type="InterPro" id="IPR000182">
    <property type="entry name" value="GNAT_dom"/>
</dbReference>
<dbReference type="Pfam" id="PF13508">
    <property type="entry name" value="Acetyltransf_7"/>
    <property type="match status" value="1"/>
</dbReference>
<name>A0A161XFA6_PSEFL</name>